<dbReference type="Proteomes" id="UP000826254">
    <property type="component" value="Chromosome"/>
</dbReference>
<dbReference type="GO" id="GO:0003677">
    <property type="term" value="F:DNA binding"/>
    <property type="evidence" value="ECO:0007669"/>
    <property type="project" value="TreeGrafter"/>
</dbReference>
<dbReference type="Pfam" id="PF01402">
    <property type="entry name" value="RHH_1"/>
    <property type="match status" value="1"/>
</dbReference>
<dbReference type="Gene3D" id="1.10.1220.10">
    <property type="entry name" value="Met repressor-like"/>
    <property type="match status" value="1"/>
</dbReference>
<dbReference type="CDD" id="cd22231">
    <property type="entry name" value="RHH_NikR_HicB-like"/>
    <property type="match status" value="1"/>
</dbReference>
<dbReference type="SUPFAM" id="SSF47598">
    <property type="entry name" value="Ribbon-helix-helix"/>
    <property type="match status" value="1"/>
</dbReference>
<dbReference type="PANTHER" id="PTHR34719:SF2">
    <property type="entry name" value="NICKEL-RESPONSIVE REGULATOR"/>
    <property type="match status" value="1"/>
</dbReference>
<reference evidence="3 4" key="1">
    <citation type="journal article" date="2021" name="Int. J. Syst. Evol. Microbiol.">
        <title>Halobaculum halophilum sp. nov. and Halobaculum salinum sp. nov., isolated from salt lake and saline soil.</title>
        <authorList>
            <person name="Cui H.L."/>
            <person name="Shi X.W."/>
            <person name="Yin X.M."/>
            <person name="Yang X.Y."/>
            <person name="Hou J."/>
            <person name="Zhu L."/>
        </authorList>
    </citation>
    <scope>NUCLEOTIDE SEQUENCE [LARGE SCALE GENOMIC DNA]</scope>
    <source>
        <strain evidence="3 4">NBRC 109044</strain>
    </source>
</reference>
<feature type="compositionally biased region" description="Basic and acidic residues" evidence="1">
    <location>
        <begin position="66"/>
        <end position="91"/>
    </location>
</feature>
<evidence type="ECO:0000256" key="1">
    <source>
        <dbReference type="SAM" id="MobiDB-lite"/>
    </source>
</evidence>
<keyword evidence="4" id="KW-1185">Reference proteome</keyword>
<organism evidence="3 4">
    <name type="scientific">Halobaculum magnesiiphilum</name>
    <dbReference type="NCBI Taxonomy" id="1017351"/>
    <lineage>
        <taxon>Archaea</taxon>
        <taxon>Methanobacteriati</taxon>
        <taxon>Methanobacteriota</taxon>
        <taxon>Stenosarchaea group</taxon>
        <taxon>Halobacteria</taxon>
        <taxon>Halobacteriales</taxon>
        <taxon>Haloferacaceae</taxon>
        <taxon>Halobaculum</taxon>
    </lineage>
</organism>
<name>A0A8T8WAF3_9EURY</name>
<dbReference type="InterPro" id="IPR050192">
    <property type="entry name" value="CopG/NikR_regulator"/>
</dbReference>
<dbReference type="GO" id="GO:0006355">
    <property type="term" value="P:regulation of DNA-templated transcription"/>
    <property type="evidence" value="ECO:0007669"/>
    <property type="project" value="InterPro"/>
</dbReference>
<evidence type="ECO:0000313" key="4">
    <source>
        <dbReference type="Proteomes" id="UP000826254"/>
    </source>
</evidence>
<dbReference type="InterPro" id="IPR002145">
    <property type="entry name" value="CopG"/>
</dbReference>
<protein>
    <submittedName>
        <fullName evidence="3">Ribbon-helix-helix domain-containing protein</fullName>
    </submittedName>
</protein>
<proteinExistence type="predicted"/>
<dbReference type="InterPro" id="IPR013321">
    <property type="entry name" value="Arc_rbn_hlx_hlx"/>
</dbReference>
<dbReference type="KEGG" id="hmp:K6T50_10870"/>
<gene>
    <name evidence="3" type="ORF">K6T50_10870</name>
</gene>
<feature type="domain" description="Ribbon-helix-helix protein CopG" evidence="2">
    <location>
        <begin position="14"/>
        <end position="51"/>
    </location>
</feature>
<feature type="region of interest" description="Disordered" evidence="1">
    <location>
        <begin position="58"/>
        <end position="91"/>
    </location>
</feature>
<dbReference type="PANTHER" id="PTHR34719">
    <property type="entry name" value="NICKEL-RESPONSIVE REGULATOR"/>
    <property type="match status" value="1"/>
</dbReference>
<dbReference type="AlphaFoldDB" id="A0A8T8WAF3"/>
<evidence type="ECO:0000259" key="2">
    <source>
        <dbReference type="Pfam" id="PF01402"/>
    </source>
</evidence>
<sequence length="91" mass="10450">MSTDTNAGDDRMEKINVRVPESLLQRIDEEWERRGYSSKSEAIRDALRDWVNPPATLSEETLADLEESREQVERGETVSAEEARERLGLDD</sequence>
<dbReference type="EMBL" id="CP081958">
    <property type="protein sequence ID" value="QZP36801.1"/>
    <property type="molecule type" value="Genomic_DNA"/>
</dbReference>
<evidence type="ECO:0000313" key="3">
    <source>
        <dbReference type="EMBL" id="QZP36801.1"/>
    </source>
</evidence>
<accession>A0A8T8WAF3</accession>
<dbReference type="RefSeq" id="WP_222606619.1">
    <property type="nucleotide sequence ID" value="NZ_CP081958.1"/>
</dbReference>
<dbReference type="InterPro" id="IPR010985">
    <property type="entry name" value="Ribbon_hlx_hlx"/>
</dbReference>
<dbReference type="GeneID" id="67178650"/>